<dbReference type="PROSITE" id="PS01076">
    <property type="entry name" value="ACETATE_KINASE_2"/>
    <property type="match status" value="1"/>
</dbReference>
<dbReference type="GO" id="GO:0006083">
    <property type="term" value="P:acetate metabolic process"/>
    <property type="evidence" value="ECO:0007669"/>
    <property type="project" value="TreeGrafter"/>
</dbReference>
<organism evidence="11 12">
    <name type="scientific">Terrisporobacter othiniensis</name>
    <dbReference type="NCBI Taxonomy" id="1577792"/>
    <lineage>
        <taxon>Bacteria</taxon>
        <taxon>Bacillati</taxon>
        <taxon>Bacillota</taxon>
        <taxon>Clostridia</taxon>
        <taxon>Peptostreptococcales</taxon>
        <taxon>Peptostreptococcaceae</taxon>
        <taxon>Terrisporobacter</taxon>
    </lineage>
</organism>
<dbReference type="PIRSF" id="PIRSF036458">
    <property type="entry name" value="Butyrate_kin"/>
    <property type="match status" value="1"/>
</dbReference>
<dbReference type="PROSITE" id="PS01075">
    <property type="entry name" value="ACETATE_KINASE_1"/>
    <property type="match status" value="1"/>
</dbReference>
<keyword evidence="7 9" id="KW-0067">ATP-binding</keyword>
<dbReference type="Proteomes" id="UP000031189">
    <property type="component" value="Unassembled WGS sequence"/>
</dbReference>
<name>A0A0B3W243_9FIRM</name>
<comment type="subcellular location">
    <subcellularLocation>
        <location evidence="1 9">Cytoplasm</location>
    </subcellularLocation>
</comment>
<keyword evidence="12" id="KW-1185">Reference proteome</keyword>
<comment type="similarity">
    <text evidence="2 9 10">Belongs to the acetokinase family.</text>
</comment>
<evidence type="ECO:0000256" key="10">
    <source>
        <dbReference type="RuleBase" id="RU003835"/>
    </source>
</evidence>
<dbReference type="EC" id="2.7.2.7" evidence="9"/>
<dbReference type="NCBIfam" id="TIGR02707">
    <property type="entry name" value="butyr_kinase"/>
    <property type="match status" value="1"/>
</dbReference>
<evidence type="ECO:0000313" key="12">
    <source>
        <dbReference type="Proteomes" id="UP000031189"/>
    </source>
</evidence>
<dbReference type="HAMAP" id="MF_00542">
    <property type="entry name" value="Butyrate_kinase"/>
    <property type="match status" value="1"/>
</dbReference>
<reference evidence="11 12" key="1">
    <citation type="submission" date="2014-12" db="EMBL/GenBank/DDBJ databases">
        <title>Draft genome sequence of Terrisporobacter sp. 08-306576, isolated from the blood culture of a bacteremia patient.</title>
        <authorList>
            <person name="Lund L.C."/>
            <person name="Sydenham T.V."/>
            <person name="Hogh S.V."/>
            <person name="Skov M.N."/>
            <person name="Kemp M."/>
            <person name="Justesen U.S."/>
        </authorList>
    </citation>
    <scope>NUCLEOTIDE SEQUENCE [LARGE SCALE GENOMIC DNA]</scope>
    <source>
        <strain evidence="11 12">08-306576</strain>
    </source>
</reference>
<dbReference type="OrthoDB" id="9771859at2"/>
<keyword evidence="6 9" id="KW-0418">Kinase</keyword>
<comment type="caution">
    <text evidence="11">The sequence shown here is derived from an EMBL/GenBank/DDBJ whole genome shotgun (WGS) entry which is preliminary data.</text>
</comment>
<dbReference type="STRING" id="1577792.QX51_14065"/>
<evidence type="ECO:0000256" key="3">
    <source>
        <dbReference type="ARBA" id="ARBA00022490"/>
    </source>
</evidence>
<dbReference type="SUPFAM" id="SSF53067">
    <property type="entry name" value="Actin-like ATPase domain"/>
    <property type="match status" value="2"/>
</dbReference>
<dbReference type="InterPro" id="IPR023865">
    <property type="entry name" value="Aliphatic_acid_kinase_CS"/>
</dbReference>
<dbReference type="Gene3D" id="3.30.420.40">
    <property type="match status" value="2"/>
</dbReference>
<dbReference type="GO" id="GO:0008776">
    <property type="term" value="F:acetate kinase activity"/>
    <property type="evidence" value="ECO:0007669"/>
    <property type="project" value="TreeGrafter"/>
</dbReference>
<dbReference type="RefSeq" id="WP_039680530.1">
    <property type="nucleotide sequence ID" value="NZ_JAWGXO010000008.1"/>
</dbReference>
<dbReference type="InterPro" id="IPR000890">
    <property type="entry name" value="Aliphatic_acid_kin_short-chain"/>
</dbReference>
<proteinExistence type="inferred from homology"/>
<evidence type="ECO:0000313" key="11">
    <source>
        <dbReference type="EMBL" id="KHS56372.1"/>
    </source>
</evidence>
<dbReference type="GO" id="GO:0005737">
    <property type="term" value="C:cytoplasm"/>
    <property type="evidence" value="ECO:0007669"/>
    <property type="project" value="UniProtKB-SubCell"/>
</dbReference>
<dbReference type="PRINTS" id="PR00471">
    <property type="entry name" value="ACETATEKNASE"/>
</dbReference>
<dbReference type="NCBIfam" id="NF002834">
    <property type="entry name" value="PRK03011.1-5"/>
    <property type="match status" value="1"/>
</dbReference>
<evidence type="ECO:0000256" key="5">
    <source>
        <dbReference type="ARBA" id="ARBA00022741"/>
    </source>
</evidence>
<evidence type="ECO:0000256" key="8">
    <source>
        <dbReference type="ARBA" id="ARBA00048596"/>
    </source>
</evidence>
<dbReference type="PANTHER" id="PTHR21060:SF3">
    <property type="entry name" value="BUTYRATE KINASE 2-RELATED"/>
    <property type="match status" value="1"/>
</dbReference>
<dbReference type="GO" id="GO:0047761">
    <property type="term" value="F:butyrate kinase activity"/>
    <property type="evidence" value="ECO:0007669"/>
    <property type="project" value="UniProtKB-UniRule"/>
</dbReference>
<dbReference type="InterPro" id="IPR011245">
    <property type="entry name" value="Butyrate_kin"/>
</dbReference>
<keyword evidence="5 9" id="KW-0547">Nucleotide-binding</keyword>
<dbReference type="AlphaFoldDB" id="A0A0B3W243"/>
<evidence type="ECO:0000256" key="2">
    <source>
        <dbReference type="ARBA" id="ARBA00008748"/>
    </source>
</evidence>
<dbReference type="InterPro" id="IPR043129">
    <property type="entry name" value="ATPase_NBD"/>
</dbReference>
<evidence type="ECO:0000256" key="7">
    <source>
        <dbReference type="ARBA" id="ARBA00022840"/>
    </source>
</evidence>
<accession>A0A0B3W243</accession>
<evidence type="ECO:0000256" key="4">
    <source>
        <dbReference type="ARBA" id="ARBA00022679"/>
    </source>
</evidence>
<dbReference type="GO" id="GO:0005524">
    <property type="term" value="F:ATP binding"/>
    <property type="evidence" value="ECO:0007669"/>
    <property type="project" value="UniProtKB-KW"/>
</dbReference>
<dbReference type="Pfam" id="PF00871">
    <property type="entry name" value="Acetate_kinase"/>
    <property type="match status" value="1"/>
</dbReference>
<protein>
    <recommendedName>
        <fullName evidence="9">Probable butyrate kinase</fullName>
        <shortName evidence="9">BK</shortName>
        <ecNumber evidence="9">2.7.2.7</ecNumber>
    </recommendedName>
    <alternativeName>
        <fullName evidence="9">Branched-chain carboxylic acid kinase</fullName>
    </alternativeName>
</protein>
<evidence type="ECO:0000256" key="6">
    <source>
        <dbReference type="ARBA" id="ARBA00022777"/>
    </source>
</evidence>
<dbReference type="CDD" id="cd24011">
    <property type="entry name" value="ASKHA_NBD_BK"/>
    <property type="match status" value="1"/>
</dbReference>
<comment type="catalytic activity">
    <reaction evidence="8 9">
        <text>butanoate + ATP = butanoyl phosphate + ADP</text>
        <dbReference type="Rhea" id="RHEA:13585"/>
        <dbReference type="ChEBI" id="CHEBI:17968"/>
        <dbReference type="ChEBI" id="CHEBI:30616"/>
        <dbReference type="ChEBI" id="CHEBI:58079"/>
        <dbReference type="ChEBI" id="CHEBI:456216"/>
        <dbReference type="EC" id="2.7.2.7"/>
    </reaction>
</comment>
<evidence type="ECO:0000256" key="9">
    <source>
        <dbReference type="HAMAP-Rule" id="MF_00542"/>
    </source>
</evidence>
<keyword evidence="4 9" id="KW-0808">Transferase</keyword>
<dbReference type="PANTHER" id="PTHR21060">
    <property type="entry name" value="ACETATE KINASE"/>
    <property type="match status" value="1"/>
</dbReference>
<keyword evidence="3 9" id="KW-0963">Cytoplasm</keyword>
<sequence>MTYRVLAINPGSTSTKFAVYDGENQVFANTLNHSVEELSKFKSIMDQFEMRKNEVEKALKENNIELKSINAVVGRCGGLPPVKSGAYLINEEMIDRLTNRPTLDHASNLGAIISYSIANEIGVNSYIYDPVCVDESGDIAKVSGLNGLDRVCLTHALNTRAMAIKYAKMNHKNYNDLNLIVAHLGGGISLNVHEKGKMVDFVSDEEGPFSPERAGRLPAKMLVDLCYSGKYTHKEMVKNVRGKGGIVSYLDTVDAREVEERIANGDEYAKLIYDALALQVAKSIGELATVVNGDVDAIIITGGIAYSKYMSESIVKRVKFIAPVEVLAGENELEALAFGALRVLDGEEEATIYRESDMVKA</sequence>
<gene>
    <name evidence="9" type="primary">buk</name>
    <name evidence="11" type="ORF">QX51_14065</name>
</gene>
<dbReference type="EMBL" id="JWHR01000113">
    <property type="protein sequence ID" value="KHS56372.1"/>
    <property type="molecule type" value="Genomic_DNA"/>
</dbReference>
<evidence type="ECO:0000256" key="1">
    <source>
        <dbReference type="ARBA" id="ARBA00004496"/>
    </source>
</evidence>